<keyword evidence="8" id="KW-1185">Reference proteome</keyword>
<dbReference type="Gene3D" id="3.50.50.60">
    <property type="entry name" value="FAD/NAD(P)-binding domain"/>
    <property type="match status" value="2"/>
</dbReference>
<evidence type="ECO:0000256" key="3">
    <source>
        <dbReference type="ARBA" id="ARBA00022827"/>
    </source>
</evidence>
<dbReference type="InterPro" id="IPR016156">
    <property type="entry name" value="FAD/NAD-linked_Rdtase_dimer_sf"/>
</dbReference>
<sequence>MEHVVVVGAGQAGAALVAKLRGEGFAGRITLIGAEAVPPYQRPPLSKAYLLGEMEEERLYLRPERYYAEAGIDLHLGQRAEAIDAGAREVLLQDGSRIGYDRLALTTGGAPRRLPEAMGGGLEGVLAMRDLADADALAPRLTPGARVLVIGGGYIGLEAAAVCARKGLQVTLIEAGERILGRVAAPVTADYFRALHRAHGVDIREGTGLARLTGETRVTGAELADGTRLEADFAVVGIGIDPGTHLAETAGLALENGIRCDIHCRTSDEAIWAAGDCASHPFYADRIRLESVGGAIAMAEHAALNILGRGVEYKPKPWFWSDQYDVKLQIAGLNHGWTAVHVRPGPSARQQSHWYYRGERLIAVDALNDSRAYMVGKRLIEASISPRPGTACDPSVDLKALLST</sequence>
<keyword evidence="7" id="KW-0223">Dioxygenase</keyword>
<dbReference type="GO" id="GO:0016651">
    <property type="term" value="F:oxidoreductase activity, acting on NAD(P)H"/>
    <property type="evidence" value="ECO:0007669"/>
    <property type="project" value="TreeGrafter"/>
</dbReference>
<evidence type="ECO:0000256" key="1">
    <source>
        <dbReference type="ARBA" id="ARBA00001974"/>
    </source>
</evidence>
<feature type="domain" description="FAD/NAD(P)-binding" evidence="5">
    <location>
        <begin position="3"/>
        <end position="290"/>
    </location>
</feature>
<name>A0A318SQJ9_9RHOB</name>
<evidence type="ECO:0000259" key="6">
    <source>
        <dbReference type="Pfam" id="PF14759"/>
    </source>
</evidence>
<dbReference type="Gene3D" id="3.30.390.30">
    <property type="match status" value="1"/>
</dbReference>
<comment type="cofactor">
    <cofactor evidence="1">
        <name>FAD</name>
        <dbReference type="ChEBI" id="CHEBI:57692"/>
    </cofactor>
</comment>
<dbReference type="PRINTS" id="PR00368">
    <property type="entry name" value="FADPNR"/>
</dbReference>
<dbReference type="PANTHER" id="PTHR43557:SF2">
    <property type="entry name" value="RIESKE DOMAIN-CONTAINING PROTEIN-RELATED"/>
    <property type="match status" value="1"/>
</dbReference>
<evidence type="ECO:0000256" key="4">
    <source>
        <dbReference type="ARBA" id="ARBA00023002"/>
    </source>
</evidence>
<protein>
    <submittedName>
        <fullName evidence="7">3-phenylpropionate/trans-cinnamate dioxygenase ferredoxin reductase subunit</fullName>
    </submittedName>
</protein>
<dbReference type="InterPro" id="IPR023753">
    <property type="entry name" value="FAD/NAD-binding_dom"/>
</dbReference>
<evidence type="ECO:0000313" key="8">
    <source>
        <dbReference type="Proteomes" id="UP000248311"/>
    </source>
</evidence>
<dbReference type="Pfam" id="PF07992">
    <property type="entry name" value="Pyr_redox_2"/>
    <property type="match status" value="1"/>
</dbReference>
<comment type="caution">
    <text evidence="7">The sequence shown here is derived from an EMBL/GenBank/DDBJ whole genome shotgun (WGS) entry which is preliminary data.</text>
</comment>
<evidence type="ECO:0000259" key="5">
    <source>
        <dbReference type="Pfam" id="PF07992"/>
    </source>
</evidence>
<feature type="domain" description="Reductase C-terminal" evidence="6">
    <location>
        <begin position="318"/>
        <end position="402"/>
    </location>
</feature>
<organism evidence="7 8">
    <name type="scientific">Pseudoroseicyclus aestuarii</name>
    <dbReference type="NCBI Taxonomy" id="1795041"/>
    <lineage>
        <taxon>Bacteria</taxon>
        <taxon>Pseudomonadati</taxon>
        <taxon>Pseudomonadota</taxon>
        <taxon>Alphaproteobacteria</taxon>
        <taxon>Rhodobacterales</taxon>
        <taxon>Paracoccaceae</taxon>
        <taxon>Pseudoroseicyclus</taxon>
    </lineage>
</organism>
<dbReference type="InterPro" id="IPR050446">
    <property type="entry name" value="FAD-oxidoreductase/Apoptosis"/>
</dbReference>
<dbReference type="PANTHER" id="PTHR43557">
    <property type="entry name" value="APOPTOSIS-INDUCING FACTOR 1"/>
    <property type="match status" value="1"/>
</dbReference>
<reference evidence="7 8" key="1">
    <citation type="submission" date="2018-06" db="EMBL/GenBank/DDBJ databases">
        <title>Genomic Encyclopedia of Type Strains, Phase III (KMG-III): the genomes of soil and plant-associated and newly described type strains.</title>
        <authorList>
            <person name="Whitman W."/>
        </authorList>
    </citation>
    <scope>NUCLEOTIDE SEQUENCE [LARGE SCALE GENOMIC DNA]</scope>
    <source>
        <strain evidence="7 8">CECT 9025</strain>
    </source>
</reference>
<dbReference type="Pfam" id="PF14759">
    <property type="entry name" value="Reductase_C"/>
    <property type="match status" value="1"/>
</dbReference>
<keyword evidence="4" id="KW-0560">Oxidoreductase</keyword>
<dbReference type="Proteomes" id="UP000248311">
    <property type="component" value="Unassembled WGS sequence"/>
</dbReference>
<evidence type="ECO:0000256" key="2">
    <source>
        <dbReference type="ARBA" id="ARBA00022630"/>
    </source>
</evidence>
<dbReference type="PRINTS" id="PR00411">
    <property type="entry name" value="PNDRDTASEI"/>
</dbReference>
<dbReference type="OrthoDB" id="7809559at2"/>
<proteinExistence type="predicted"/>
<dbReference type="RefSeq" id="WP_110814278.1">
    <property type="nucleotide sequence ID" value="NZ_QJTE01000003.1"/>
</dbReference>
<gene>
    <name evidence="7" type="ORF">DFP88_10363</name>
</gene>
<dbReference type="AlphaFoldDB" id="A0A318SQJ9"/>
<keyword evidence="3" id="KW-0274">FAD</keyword>
<dbReference type="InterPro" id="IPR028202">
    <property type="entry name" value="Reductase_C"/>
</dbReference>
<evidence type="ECO:0000313" key="7">
    <source>
        <dbReference type="EMBL" id="PYE83705.1"/>
    </source>
</evidence>
<keyword evidence="2" id="KW-0285">Flavoprotein</keyword>
<dbReference type="SUPFAM" id="SSF55424">
    <property type="entry name" value="FAD/NAD-linked reductases, dimerisation (C-terminal) domain"/>
    <property type="match status" value="1"/>
</dbReference>
<dbReference type="SUPFAM" id="SSF51905">
    <property type="entry name" value="FAD/NAD(P)-binding domain"/>
    <property type="match status" value="2"/>
</dbReference>
<dbReference type="GO" id="GO:0051213">
    <property type="term" value="F:dioxygenase activity"/>
    <property type="evidence" value="ECO:0007669"/>
    <property type="project" value="UniProtKB-KW"/>
</dbReference>
<dbReference type="InterPro" id="IPR036188">
    <property type="entry name" value="FAD/NAD-bd_sf"/>
</dbReference>
<dbReference type="EMBL" id="QJTE01000003">
    <property type="protein sequence ID" value="PYE83705.1"/>
    <property type="molecule type" value="Genomic_DNA"/>
</dbReference>
<dbReference type="GO" id="GO:0005737">
    <property type="term" value="C:cytoplasm"/>
    <property type="evidence" value="ECO:0007669"/>
    <property type="project" value="TreeGrafter"/>
</dbReference>
<accession>A0A318SQJ9</accession>